<proteinExistence type="predicted"/>
<evidence type="ECO:0000259" key="1">
    <source>
        <dbReference type="Pfam" id="PF01878"/>
    </source>
</evidence>
<dbReference type="Gene3D" id="3.10.590.10">
    <property type="entry name" value="ph1033 like domains"/>
    <property type="match status" value="1"/>
</dbReference>
<dbReference type="CDD" id="cd21133">
    <property type="entry name" value="EVE"/>
    <property type="match status" value="1"/>
</dbReference>
<dbReference type="PANTHER" id="PTHR14087">
    <property type="entry name" value="THYMOCYTE NUCLEAR PROTEIN 1"/>
    <property type="match status" value="1"/>
</dbReference>
<dbReference type="EMBL" id="JAFITA010000016">
    <property type="protein sequence ID" value="MBN4077470.1"/>
    <property type="molecule type" value="Genomic_DNA"/>
</dbReference>
<dbReference type="SUPFAM" id="SSF88697">
    <property type="entry name" value="PUA domain-like"/>
    <property type="match status" value="1"/>
</dbReference>
<dbReference type="InterPro" id="IPR002740">
    <property type="entry name" value="EVE_domain"/>
</dbReference>
<dbReference type="InterPro" id="IPR015947">
    <property type="entry name" value="PUA-like_sf"/>
</dbReference>
<evidence type="ECO:0000313" key="3">
    <source>
        <dbReference type="Proteomes" id="UP000765003"/>
    </source>
</evidence>
<dbReference type="InterPro" id="IPR052181">
    <property type="entry name" value="5hmC_binding"/>
</dbReference>
<comment type="caution">
    <text evidence="2">The sequence shown here is derived from an EMBL/GenBank/DDBJ whole genome shotgun (WGS) entry which is preliminary data.</text>
</comment>
<reference evidence="2" key="1">
    <citation type="submission" date="2021-02" db="EMBL/GenBank/DDBJ databases">
        <title>Activity-based single-cell genomes from oceanic crustal fluid captures similar information to metagenomic and metatranscriptomic surveys with orders of magnitude less sampling.</title>
        <authorList>
            <person name="D'Angelo T.S."/>
            <person name="Orcutt B.N."/>
        </authorList>
    </citation>
    <scope>NUCLEOTIDE SEQUENCE [LARGE SCALE GENOMIC DNA]</scope>
    <source>
        <strain evidence="2">AH-315-E05</strain>
    </source>
</reference>
<dbReference type="Proteomes" id="UP000765003">
    <property type="component" value="Unassembled WGS sequence"/>
</dbReference>
<dbReference type="Pfam" id="PF01878">
    <property type="entry name" value="EVE"/>
    <property type="match status" value="1"/>
</dbReference>
<accession>A0ABS3AWI5</accession>
<evidence type="ECO:0000313" key="2">
    <source>
        <dbReference type="EMBL" id="MBN4077470.1"/>
    </source>
</evidence>
<gene>
    <name evidence="2" type="ORF">JYT19_01010</name>
</gene>
<dbReference type="PANTHER" id="PTHR14087:SF7">
    <property type="entry name" value="THYMOCYTE NUCLEAR PROTEIN 1"/>
    <property type="match status" value="1"/>
</dbReference>
<dbReference type="InterPro" id="IPR047197">
    <property type="entry name" value="THYN1-like_EVE"/>
</dbReference>
<protein>
    <submittedName>
        <fullName evidence="2">EVE domain-containing protein</fullName>
    </submittedName>
</protein>
<sequence>MSYWILKTEPGAYSFENLVRDKKTVWDGVRNYQARNNLRLIKKNDICFIYHSVGPKELVGSAKVVKEAYQDPSTSDERWVVVEIKPLKAFAKAIKLAQLKEHPVLSEMQLVKQSRLSVCPLNKKQGQIILSLSEA</sequence>
<keyword evidence="3" id="KW-1185">Reference proteome</keyword>
<feature type="domain" description="EVE" evidence="1">
    <location>
        <begin position="2"/>
        <end position="131"/>
    </location>
</feature>
<organism evidence="2 3">
    <name type="scientific">Sulfobacillus acidophilus</name>
    <dbReference type="NCBI Taxonomy" id="53633"/>
    <lineage>
        <taxon>Bacteria</taxon>
        <taxon>Bacillati</taxon>
        <taxon>Bacillota</taxon>
        <taxon>Clostridia</taxon>
        <taxon>Eubacteriales</taxon>
        <taxon>Clostridiales Family XVII. Incertae Sedis</taxon>
        <taxon>Sulfobacillus</taxon>
    </lineage>
</organism>
<name>A0ABS3AWI5_9FIRM</name>